<dbReference type="Proteomes" id="UP000028045">
    <property type="component" value="Unassembled WGS sequence"/>
</dbReference>
<dbReference type="HOGENOM" id="CLU_1416021_0_0_1"/>
<gene>
    <name evidence="1" type="ORF">S7711_10480</name>
</gene>
<reference evidence="1 2" key="1">
    <citation type="journal article" date="2014" name="BMC Genomics">
        <title>Comparative genome sequencing reveals chemotype-specific gene clusters in the toxigenic black mold Stachybotrys.</title>
        <authorList>
            <person name="Semeiks J."/>
            <person name="Borek D."/>
            <person name="Otwinowski Z."/>
            <person name="Grishin N.V."/>
        </authorList>
    </citation>
    <scope>NUCLEOTIDE SEQUENCE [LARGE SCALE GENOMIC DNA]</scope>
    <source>
        <strain evidence="2">CBS 109288 / IBT 7711</strain>
    </source>
</reference>
<proteinExistence type="predicted"/>
<sequence>MQDDARRPESTPGAKSAFAGAWVDDEITKFQSKQRVEISIATRATIFDSITGPSFAFGLGLIRGGNVSDPEISHPLQLVSANKGFRAGFADAAGSDFVEYCHLELYRDSRARAERKVVNGEGAKALGFFPKMFLGLAKVLGDGRAVEKRRRPFQALENPGPVSAKGDAASWYSSWMAVNHNYSSIIPGSGVH</sequence>
<dbReference type="EMBL" id="KL647400">
    <property type="protein sequence ID" value="KEY75112.1"/>
    <property type="molecule type" value="Genomic_DNA"/>
</dbReference>
<accession>A0A084BC33</accession>
<dbReference type="AlphaFoldDB" id="A0A084BC33"/>
<name>A0A084BC33_STACB</name>
<evidence type="ECO:0000313" key="2">
    <source>
        <dbReference type="Proteomes" id="UP000028045"/>
    </source>
</evidence>
<evidence type="ECO:0000313" key="1">
    <source>
        <dbReference type="EMBL" id="KEY75112.1"/>
    </source>
</evidence>
<protein>
    <submittedName>
        <fullName evidence="1">Uncharacterized protein</fullName>
    </submittedName>
</protein>
<organism evidence="1 2">
    <name type="scientific">Stachybotrys chartarum (strain CBS 109288 / IBT 7711)</name>
    <name type="common">Toxic black mold</name>
    <name type="synonym">Stilbospora chartarum</name>
    <dbReference type="NCBI Taxonomy" id="1280523"/>
    <lineage>
        <taxon>Eukaryota</taxon>
        <taxon>Fungi</taxon>
        <taxon>Dikarya</taxon>
        <taxon>Ascomycota</taxon>
        <taxon>Pezizomycotina</taxon>
        <taxon>Sordariomycetes</taxon>
        <taxon>Hypocreomycetidae</taxon>
        <taxon>Hypocreales</taxon>
        <taxon>Stachybotryaceae</taxon>
        <taxon>Stachybotrys</taxon>
    </lineage>
</organism>
<keyword evidence="2" id="KW-1185">Reference proteome</keyword>